<feature type="region of interest" description="Disordered" evidence="1">
    <location>
        <begin position="22"/>
        <end position="53"/>
    </location>
</feature>
<sequence>MRSEKYGTYVSKAAFMACCFSDSETDEEESLPRKKGKSVKGTPVKGGKGWRDEPIAHTSKFKQQLKTLDVKRGDKAETGFGRLEWGTGGGCHLGMRNPPANLR</sequence>
<evidence type="ECO:0000313" key="3">
    <source>
        <dbReference type="Proteomes" id="UP001190700"/>
    </source>
</evidence>
<gene>
    <name evidence="2" type="ORF">CYMTET_25903</name>
</gene>
<protein>
    <submittedName>
        <fullName evidence="2">Uncharacterized protein</fullName>
    </submittedName>
</protein>
<evidence type="ECO:0000313" key="2">
    <source>
        <dbReference type="EMBL" id="KAK3265411.1"/>
    </source>
</evidence>
<reference evidence="2 3" key="1">
    <citation type="journal article" date="2015" name="Genome Biol. Evol.">
        <title>Comparative Genomics of a Bacterivorous Green Alga Reveals Evolutionary Causalities and Consequences of Phago-Mixotrophic Mode of Nutrition.</title>
        <authorList>
            <person name="Burns J.A."/>
            <person name="Paasch A."/>
            <person name="Narechania A."/>
            <person name="Kim E."/>
        </authorList>
    </citation>
    <scope>NUCLEOTIDE SEQUENCE [LARGE SCALE GENOMIC DNA]</scope>
    <source>
        <strain evidence="2 3">PLY_AMNH</strain>
    </source>
</reference>
<keyword evidence="3" id="KW-1185">Reference proteome</keyword>
<proteinExistence type="predicted"/>
<accession>A0AAE0KYG5</accession>
<dbReference type="AlphaFoldDB" id="A0AAE0KYG5"/>
<organism evidence="2 3">
    <name type="scientific">Cymbomonas tetramitiformis</name>
    <dbReference type="NCBI Taxonomy" id="36881"/>
    <lineage>
        <taxon>Eukaryota</taxon>
        <taxon>Viridiplantae</taxon>
        <taxon>Chlorophyta</taxon>
        <taxon>Pyramimonadophyceae</taxon>
        <taxon>Pyramimonadales</taxon>
        <taxon>Pyramimonadaceae</taxon>
        <taxon>Cymbomonas</taxon>
    </lineage>
</organism>
<name>A0AAE0KYG5_9CHLO</name>
<dbReference type="Proteomes" id="UP001190700">
    <property type="component" value="Unassembled WGS sequence"/>
</dbReference>
<evidence type="ECO:0000256" key="1">
    <source>
        <dbReference type="SAM" id="MobiDB-lite"/>
    </source>
</evidence>
<dbReference type="EMBL" id="LGRX02013933">
    <property type="protein sequence ID" value="KAK3265411.1"/>
    <property type="molecule type" value="Genomic_DNA"/>
</dbReference>
<comment type="caution">
    <text evidence="2">The sequence shown here is derived from an EMBL/GenBank/DDBJ whole genome shotgun (WGS) entry which is preliminary data.</text>
</comment>